<reference evidence="2 3" key="1">
    <citation type="journal article" date="2015" name="Genome Announc.">
        <title>Expanding the biotechnology potential of lactobacilli through comparative genomics of 213 strains and associated genera.</title>
        <authorList>
            <person name="Sun Z."/>
            <person name="Harris H.M."/>
            <person name="McCann A."/>
            <person name="Guo C."/>
            <person name="Argimon S."/>
            <person name="Zhang W."/>
            <person name="Yang X."/>
            <person name="Jeffery I.B."/>
            <person name="Cooney J.C."/>
            <person name="Kagawa T.F."/>
            <person name="Liu W."/>
            <person name="Song Y."/>
            <person name="Salvetti E."/>
            <person name="Wrobel A."/>
            <person name="Rasinkangas P."/>
            <person name="Parkhill J."/>
            <person name="Rea M.C."/>
            <person name="O'Sullivan O."/>
            <person name="Ritari J."/>
            <person name="Douillard F.P."/>
            <person name="Paul Ross R."/>
            <person name="Yang R."/>
            <person name="Briner A.E."/>
            <person name="Felis G.E."/>
            <person name="de Vos W.M."/>
            <person name="Barrangou R."/>
            <person name="Klaenhammer T.R."/>
            <person name="Caufield P.W."/>
            <person name="Cui Y."/>
            <person name="Zhang H."/>
            <person name="O'Toole P.W."/>
        </authorList>
    </citation>
    <scope>NUCLEOTIDE SEQUENCE [LARGE SCALE GENOMIC DNA]</scope>
    <source>
        <strain evidence="2 3">DSM 20019</strain>
    </source>
</reference>
<proteinExistence type="inferred from homology"/>
<dbReference type="SUPFAM" id="SSF52799">
    <property type="entry name" value="(Phosphotyrosine protein) phosphatases II"/>
    <property type="match status" value="1"/>
</dbReference>
<sequence length="269" mass="30495">MDKELTHMTHRILPLEKGHNFRELGGYQTKDGRTLKWHKVLRSASLAHLTPHDLAYLTDYGVRYDVDFRSPEETAKSPDKVPANAIYESLPVFKIDETASTASEADLFKTFSADPKSGHEHMIQVYVDLINQDHSKQAYRQFFDLLLANDKEDQSLLFHCTAGKDRTGMGAVFLLSALSVPEETIRTDYLLTNQASAAFVTQSLAKLQQKTQNQSVFQSYQSLLTVHQDYLDTAKQAIESENGSLQDYLSHDLQLSQHDLADLRKIYLA</sequence>
<dbReference type="AlphaFoldDB" id="A0AAJ0LEN0"/>
<dbReference type="Proteomes" id="UP000050828">
    <property type="component" value="Unassembled WGS sequence"/>
</dbReference>
<protein>
    <submittedName>
        <fullName evidence="2">Protein-tyrosine phosphatase</fullName>
    </submittedName>
</protein>
<dbReference type="InterPro" id="IPR016130">
    <property type="entry name" value="Tyr_Pase_AS"/>
</dbReference>
<dbReference type="PANTHER" id="PTHR31126">
    <property type="entry name" value="TYROSINE-PROTEIN PHOSPHATASE"/>
    <property type="match status" value="1"/>
</dbReference>
<evidence type="ECO:0000313" key="3">
    <source>
        <dbReference type="Proteomes" id="UP000050828"/>
    </source>
</evidence>
<comment type="similarity">
    <text evidence="1">Belongs to the protein-tyrosine phosphatase family.</text>
</comment>
<evidence type="ECO:0000256" key="1">
    <source>
        <dbReference type="ARBA" id="ARBA00009580"/>
    </source>
</evidence>
<dbReference type="Gene3D" id="3.90.190.10">
    <property type="entry name" value="Protein tyrosine phosphatase superfamily"/>
    <property type="match status" value="1"/>
</dbReference>
<dbReference type="PROSITE" id="PS00383">
    <property type="entry name" value="TYR_PHOSPHATASE_1"/>
    <property type="match status" value="1"/>
</dbReference>
<dbReference type="InterPro" id="IPR026893">
    <property type="entry name" value="Tyr/Ser_Pase_IphP-type"/>
</dbReference>
<comment type="caution">
    <text evidence="2">The sequence shown here is derived from an EMBL/GenBank/DDBJ whole genome shotgun (WGS) entry which is preliminary data.</text>
</comment>
<accession>A0AAJ0LEN0</accession>
<dbReference type="PANTHER" id="PTHR31126:SF1">
    <property type="entry name" value="TYROSINE SPECIFIC PROTEIN PHOSPHATASES DOMAIN-CONTAINING PROTEIN"/>
    <property type="match status" value="1"/>
</dbReference>
<gene>
    <name evidence="2" type="ORF">FC08_GL000953</name>
</gene>
<evidence type="ECO:0000313" key="2">
    <source>
        <dbReference type="EMBL" id="KRK92152.1"/>
    </source>
</evidence>
<dbReference type="InterPro" id="IPR029021">
    <property type="entry name" value="Prot-tyrosine_phosphatase-like"/>
</dbReference>
<organism evidence="2 3">
    <name type="scientific">Latilactobacillus curvatus JCM 1096 = DSM 20019</name>
    <dbReference type="NCBI Taxonomy" id="1293592"/>
    <lineage>
        <taxon>Bacteria</taxon>
        <taxon>Bacillati</taxon>
        <taxon>Bacillota</taxon>
        <taxon>Bacilli</taxon>
        <taxon>Lactobacillales</taxon>
        <taxon>Lactobacillaceae</taxon>
        <taxon>Latilactobacillus</taxon>
    </lineage>
</organism>
<dbReference type="GO" id="GO:0004721">
    <property type="term" value="F:phosphoprotein phosphatase activity"/>
    <property type="evidence" value="ECO:0007669"/>
    <property type="project" value="InterPro"/>
</dbReference>
<dbReference type="EMBL" id="AZDL01000033">
    <property type="protein sequence ID" value="KRK92152.1"/>
    <property type="molecule type" value="Genomic_DNA"/>
</dbReference>
<name>A0AAJ0LEN0_LATCU</name>
<dbReference type="Pfam" id="PF13350">
    <property type="entry name" value="Y_phosphatase3"/>
    <property type="match status" value="1"/>
</dbReference>